<organism evidence="7 8">
    <name type="scientific">Stegastes partitus</name>
    <name type="common">bicolor damselfish</name>
    <dbReference type="NCBI Taxonomy" id="144197"/>
    <lineage>
        <taxon>Eukaryota</taxon>
        <taxon>Metazoa</taxon>
        <taxon>Chordata</taxon>
        <taxon>Craniata</taxon>
        <taxon>Vertebrata</taxon>
        <taxon>Euteleostomi</taxon>
        <taxon>Actinopterygii</taxon>
        <taxon>Neopterygii</taxon>
        <taxon>Teleostei</taxon>
        <taxon>Neoteleostei</taxon>
        <taxon>Acanthomorphata</taxon>
        <taxon>Ovalentaria</taxon>
        <taxon>Pomacentridae</taxon>
        <taxon>Stegastes</taxon>
    </lineage>
</organism>
<gene>
    <name evidence="8" type="primary">LOC103371027</name>
</gene>
<dbReference type="Pfam" id="PF00386">
    <property type="entry name" value="C1q"/>
    <property type="match status" value="1"/>
</dbReference>
<name>A0A9Y4TQD9_9TELE</name>
<dbReference type="PANTHER" id="PTHR22923">
    <property type="entry name" value="CEREBELLIN-RELATED"/>
    <property type="match status" value="1"/>
</dbReference>
<dbReference type="InterPro" id="IPR001073">
    <property type="entry name" value="C1q_dom"/>
</dbReference>
<dbReference type="GO" id="GO:0005576">
    <property type="term" value="C:extracellular region"/>
    <property type="evidence" value="ECO:0007669"/>
    <property type="project" value="UniProtKB-SubCell"/>
</dbReference>
<evidence type="ECO:0000259" key="6">
    <source>
        <dbReference type="PROSITE" id="PS50871"/>
    </source>
</evidence>
<keyword evidence="7" id="KW-1185">Reference proteome</keyword>
<evidence type="ECO:0000256" key="4">
    <source>
        <dbReference type="SAM" id="Coils"/>
    </source>
</evidence>
<keyword evidence="2" id="KW-0964">Secreted</keyword>
<dbReference type="GeneID" id="103371027"/>
<keyword evidence="3 5" id="KW-0732">Signal</keyword>
<feature type="coiled-coil region" evidence="4">
    <location>
        <begin position="57"/>
        <end position="84"/>
    </location>
</feature>
<feature type="chain" id="PRO_5041464245" evidence="5">
    <location>
        <begin position="23"/>
        <end position="274"/>
    </location>
</feature>
<dbReference type="SMART" id="SM00110">
    <property type="entry name" value="C1Q"/>
    <property type="match status" value="1"/>
</dbReference>
<feature type="domain" description="C1q" evidence="6">
    <location>
        <begin position="137"/>
        <end position="274"/>
    </location>
</feature>
<evidence type="ECO:0000256" key="5">
    <source>
        <dbReference type="SAM" id="SignalP"/>
    </source>
</evidence>
<dbReference type="AlphaFoldDB" id="A0A9Y4TQD9"/>
<evidence type="ECO:0000256" key="2">
    <source>
        <dbReference type="ARBA" id="ARBA00022525"/>
    </source>
</evidence>
<dbReference type="Proteomes" id="UP000694891">
    <property type="component" value="Unplaced"/>
</dbReference>
<evidence type="ECO:0000313" key="7">
    <source>
        <dbReference type="Proteomes" id="UP000694891"/>
    </source>
</evidence>
<dbReference type="SUPFAM" id="SSF49842">
    <property type="entry name" value="TNF-like"/>
    <property type="match status" value="1"/>
</dbReference>
<sequence length="274" mass="30301">MDFTALRLLILLGFMHVEPGFGQRDDMDFSEWMTANQKYIKNLVLNLTNAEQCRSDVEALDARLNATVDELTRQKAEIDNLKTENEGRTQCLNHYDVYSNPKCFLIHLSIDCSCADLKARLNATENEIGQLKKSSGKAAPQIAFSASLANSGEIYNGPSTDKTLVFKRVFSNIGSGYDANSGVFTAPVNGFYYFSFSTYGYNTHTMGAILIKNDVRQISTYDSPTSDGSDSSSNAAVLQLAAGDNVHMELWDDGRVYDNLNGHTTFSGFLLFPL</sequence>
<dbReference type="InterPro" id="IPR008983">
    <property type="entry name" value="Tumour_necrosis_fac-like_dom"/>
</dbReference>
<evidence type="ECO:0000256" key="3">
    <source>
        <dbReference type="ARBA" id="ARBA00022729"/>
    </source>
</evidence>
<evidence type="ECO:0000313" key="8">
    <source>
        <dbReference type="RefSeq" id="XP_008298461.1"/>
    </source>
</evidence>
<evidence type="ECO:0000256" key="1">
    <source>
        <dbReference type="ARBA" id="ARBA00004613"/>
    </source>
</evidence>
<dbReference type="PROSITE" id="PS50871">
    <property type="entry name" value="C1Q"/>
    <property type="match status" value="1"/>
</dbReference>
<comment type="subcellular location">
    <subcellularLocation>
        <location evidence="1">Secreted</location>
    </subcellularLocation>
</comment>
<protein>
    <submittedName>
        <fullName evidence="8">Uncharacterized protein LOC103371027 isoform X1</fullName>
    </submittedName>
</protein>
<dbReference type="PANTHER" id="PTHR22923:SF102">
    <property type="entry name" value="CEREBELLIN 13-RELATED"/>
    <property type="match status" value="1"/>
</dbReference>
<dbReference type="InterPro" id="IPR050822">
    <property type="entry name" value="Cerebellin_Synaptic_Org"/>
</dbReference>
<keyword evidence="4" id="KW-0175">Coiled coil</keyword>
<dbReference type="Gene3D" id="2.60.120.40">
    <property type="match status" value="1"/>
</dbReference>
<dbReference type="PRINTS" id="PR00007">
    <property type="entry name" value="COMPLEMNTC1Q"/>
</dbReference>
<proteinExistence type="predicted"/>
<reference evidence="8" key="1">
    <citation type="submission" date="2025-08" db="UniProtKB">
        <authorList>
            <consortium name="RefSeq"/>
        </authorList>
    </citation>
    <scope>IDENTIFICATION</scope>
</reference>
<dbReference type="RefSeq" id="XP_008298461.1">
    <property type="nucleotide sequence ID" value="XM_008300239.1"/>
</dbReference>
<feature type="signal peptide" evidence="5">
    <location>
        <begin position="1"/>
        <end position="22"/>
    </location>
</feature>
<accession>A0A9Y4TQD9</accession>